<evidence type="ECO:0000256" key="2">
    <source>
        <dbReference type="ARBA" id="ARBA00006236"/>
    </source>
</evidence>
<evidence type="ECO:0000256" key="4">
    <source>
        <dbReference type="ARBA" id="ARBA00022475"/>
    </source>
</evidence>
<keyword evidence="6 8" id="KW-1133">Transmembrane helix</keyword>
<dbReference type="InterPro" id="IPR011701">
    <property type="entry name" value="MFS"/>
</dbReference>
<dbReference type="Gene3D" id="1.20.1720.10">
    <property type="entry name" value="Multidrug resistance protein D"/>
    <property type="match status" value="1"/>
</dbReference>
<feature type="transmembrane region" description="Helical" evidence="8">
    <location>
        <begin position="264"/>
        <end position="285"/>
    </location>
</feature>
<feature type="transmembrane region" description="Helical" evidence="8">
    <location>
        <begin position="292"/>
        <end position="318"/>
    </location>
</feature>
<dbReference type="InterPro" id="IPR004812">
    <property type="entry name" value="Efflux_drug-R_Bcr/CmlA"/>
</dbReference>
<evidence type="ECO:0000313" key="11">
    <source>
        <dbReference type="Proteomes" id="UP000309992"/>
    </source>
</evidence>
<dbReference type="Pfam" id="PF07690">
    <property type="entry name" value="MFS_1"/>
    <property type="match status" value="1"/>
</dbReference>
<comment type="subcellular location">
    <subcellularLocation>
        <location evidence="1">Cell membrane</location>
        <topology evidence="1">Multi-pass membrane protein</topology>
    </subcellularLocation>
</comment>
<dbReference type="PANTHER" id="PTHR23502:SF132">
    <property type="entry name" value="POLYAMINE TRANSPORTER 2-RELATED"/>
    <property type="match status" value="1"/>
</dbReference>
<evidence type="ECO:0000256" key="6">
    <source>
        <dbReference type="ARBA" id="ARBA00022989"/>
    </source>
</evidence>
<feature type="transmembrane region" description="Helical" evidence="8">
    <location>
        <begin position="177"/>
        <end position="196"/>
    </location>
</feature>
<keyword evidence="4" id="KW-1003">Cell membrane</keyword>
<accession>A0ABY2RX16</accession>
<protein>
    <submittedName>
        <fullName evidence="10">Multidrug effflux MFS transporter</fullName>
    </submittedName>
</protein>
<sequence>MSTSTDIGQPAASPGRLRTARYALVLGGLTAFGPLSIDMYLPALPAMAQDLHAGDATLQLTLAAFVLGVGAGQLVLGPLSDAFGRRKPLLAGVALFVVASLLCVLSPTVELLIAARVLQAFGASAGMVIARAAVRDLFSGIEMARFFSMLMLVTGLAPILAPVLGGQLLSLTSWRGIFGALAAFGALLLIVAAFALPETLPAHRRRPARPAGVLRGYLSLLHDRVFVGYALGAGLAFAAMFTYISASSFVLQGTYGLSPQQYSLVFGGGAVGLVLASQVNGRLVARFRQHTLLVTGLVAGTAGALAMVLASLAGLGLGGVLPPLFVAVASVGLVMPNATSLALADHPEMAGSASALLGVLQFTVGGLTSPIAGLAGEGSALPMALLMAAFAGLGLVSVGTLTRRRGSDQLAEVGIA</sequence>
<feature type="domain" description="Major facilitator superfamily (MFS) profile" evidence="9">
    <location>
        <begin position="20"/>
        <end position="406"/>
    </location>
</feature>
<evidence type="ECO:0000256" key="5">
    <source>
        <dbReference type="ARBA" id="ARBA00022692"/>
    </source>
</evidence>
<dbReference type="SUPFAM" id="SSF103473">
    <property type="entry name" value="MFS general substrate transporter"/>
    <property type="match status" value="1"/>
</dbReference>
<organism evidence="10 11">
    <name type="scientific">Prauserella endophytica</name>
    <dbReference type="NCBI Taxonomy" id="1592324"/>
    <lineage>
        <taxon>Bacteria</taxon>
        <taxon>Bacillati</taxon>
        <taxon>Actinomycetota</taxon>
        <taxon>Actinomycetes</taxon>
        <taxon>Pseudonocardiales</taxon>
        <taxon>Pseudonocardiaceae</taxon>
        <taxon>Prauserella</taxon>
        <taxon>Prauserella coralliicola group</taxon>
    </lineage>
</organism>
<comment type="caution">
    <text evidence="10">The sequence shown here is derived from an EMBL/GenBank/DDBJ whole genome shotgun (WGS) entry which is preliminary data.</text>
</comment>
<evidence type="ECO:0000256" key="7">
    <source>
        <dbReference type="ARBA" id="ARBA00023136"/>
    </source>
</evidence>
<comment type="similarity">
    <text evidence="2">Belongs to the major facilitator superfamily. Bcr/CmlA family.</text>
</comment>
<keyword evidence="11" id="KW-1185">Reference proteome</keyword>
<feature type="transmembrane region" description="Helical" evidence="8">
    <location>
        <begin position="57"/>
        <end position="76"/>
    </location>
</feature>
<evidence type="ECO:0000256" key="8">
    <source>
        <dbReference type="SAM" id="Phobius"/>
    </source>
</evidence>
<evidence type="ECO:0000313" key="10">
    <source>
        <dbReference type="EMBL" id="TKG63179.1"/>
    </source>
</evidence>
<feature type="transmembrane region" description="Helical" evidence="8">
    <location>
        <begin position="88"/>
        <end position="107"/>
    </location>
</feature>
<feature type="transmembrane region" description="Helical" evidence="8">
    <location>
        <begin position="146"/>
        <end position="165"/>
    </location>
</feature>
<evidence type="ECO:0000259" key="9">
    <source>
        <dbReference type="PROSITE" id="PS50850"/>
    </source>
</evidence>
<dbReference type="PROSITE" id="PS00216">
    <property type="entry name" value="SUGAR_TRANSPORT_1"/>
    <property type="match status" value="1"/>
</dbReference>
<name>A0ABY2RX16_9PSEU</name>
<dbReference type="NCBIfam" id="TIGR00710">
    <property type="entry name" value="efflux_Bcr_CflA"/>
    <property type="match status" value="1"/>
</dbReference>
<keyword evidence="7 8" id="KW-0472">Membrane</keyword>
<reference evidence="10 11" key="1">
    <citation type="journal article" date="2015" name="Antonie Van Leeuwenhoek">
        <title>Prauserella endophytica sp. nov., an endophytic actinobacterium isolated from Tamarix taklamakanensis.</title>
        <authorList>
            <person name="Liu J.M."/>
            <person name="Habden X."/>
            <person name="Guo L."/>
            <person name="Tuo L."/>
            <person name="Jiang Z.K."/>
            <person name="Liu S.W."/>
            <person name="Liu X.F."/>
            <person name="Chen L."/>
            <person name="Li R.F."/>
            <person name="Zhang Y.Q."/>
            <person name="Sun C.H."/>
        </authorList>
    </citation>
    <scope>NUCLEOTIDE SEQUENCE [LARGE SCALE GENOMIC DNA]</scope>
    <source>
        <strain evidence="10 11">CGMCC 4.7182</strain>
    </source>
</reference>
<dbReference type="InterPro" id="IPR036259">
    <property type="entry name" value="MFS_trans_sf"/>
</dbReference>
<evidence type="ECO:0000256" key="3">
    <source>
        <dbReference type="ARBA" id="ARBA00022448"/>
    </source>
</evidence>
<feature type="transmembrane region" description="Helical" evidence="8">
    <location>
        <begin position="324"/>
        <end position="343"/>
    </location>
</feature>
<feature type="transmembrane region" description="Helical" evidence="8">
    <location>
        <begin position="355"/>
        <end position="375"/>
    </location>
</feature>
<evidence type="ECO:0000256" key="1">
    <source>
        <dbReference type="ARBA" id="ARBA00004651"/>
    </source>
</evidence>
<dbReference type="EMBL" id="SWMS01000024">
    <property type="protein sequence ID" value="TKG63179.1"/>
    <property type="molecule type" value="Genomic_DNA"/>
</dbReference>
<dbReference type="CDD" id="cd17320">
    <property type="entry name" value="MFS_MdfA_MDR_like"/>
    <property type="match status" value="1"/>
</dbReference>
<proteinExistence type="inferred from homology"/>
<keyword evidence="3" id="KW-0813">Transport</keyword>
<keyword evidence="5 8" id="KW-0812">Transmembrane</keyword>
<feature type="transmembrane region" description="Helical" evidence="8">
    <location>
        <begin position="225"/>
        <end position="244"/>
    </location>
</feature>
<gene>
    <name evidence="10" type="ORF">FCN18_30925</name>
</gene>
<dbReference type="InterPro" id="IPR005829">
    <property type="entry name" value="Sugar_transporter_CS"/>
</dbReference>
<dbReference type="Proteomes" id="UP000309992">
    <property type="component" value="Unassembled WGS sequence"/>
</dbReference>
<feature type="transmembrane region" description="Helical" evidence="8">
    <location>
        <begin position="113"/>
        <end position="134"/>
    </location>
</feature>
<feature type="transmembrane region" description="Helical" evidence="8">
    <location>
        <begin position="381"/>
        <end position="401"/>
    </location>
</feature>
<feature type="transmembrane region" description="Helical" evidence="8">
    <location>
        <begin position="20"/>
        <end position="37"/>
    </location>
</feature>
<dbReference type="PANTHER" id="PTHR23502">
    <property type="entry name" value="MAJOR FACILITATOR SUPERFAMILY"/>
    <property type="match status" value="1"/>
</dbReference>
<dbReference type="PROSITE" id="PS50850">
    <property type="entry name" value="MFS"/>
    <property type="match status" value="1"/>
</dbReference>
<dbReference type="InterPro" id="IPR020846">
    <property type="entry name" value="MFS_dom"/>
</dbReference>
<dbReference type="RefSeq" id="WP_137096733.1">
    <property type="nucleotide sequence ID" value="NZ_SWMS01000024.1"/>
</dbReference>